<dbReference type="InterPro" id="IPR012337">
    <property type="entry name" value="RNaseH-like_sf"/>
</dbReference>
<dbReference type="SUPFAM" id="SSF53098">
    <property type="entry name" value="Ribonuclease H-like"/>
    <property type="match status" value="1"/>
</dbReference>
<evidence type="ECO:0000256" key="2">
    <source>
        <dbReference type="SAM" id="MobiDB-lite"/>
    </source>
</evidence>
<organism evidence="4 5">
    <name type="scientific">Platanthera zijinensis</name>
    <dbReference type="NCBI Taxonomy" id="2320716"/>
    <lineage>
        <taxon>Eukaryota</taxon>
        <taxon>Viridiplantae</taxon>
        <taxon>Streptophyta</taxon>
        <taxon>Embryophyta</taxon>
        <taxon>Tracheophyta</taxon>
        <taxon>Spermatophyta</taxon>
        <taxon>Magnoliopsida</taxon>
        <taxon>Liliopsida</taxon>
        <taxon>Asparagales</taxon>
        <taxon>Orchidaceae</taxon>
        <taxon>Orchidoideae</taxon>
        <taxon>Orchideae</taxon>
        <taxon>Orchidinae</taxon>
        <taxon>Platanthera</taxon>
    </lineage>
</organism>
<dbReference type="Pfam" id="PF22936">
    <property type="entry name" value="Pol_BBD"/>
    <property type="match status" value="1"/>
</dbReference>
<dbReference type="GO" id="GO:0006508">
    <property type="term" value="P:proteolysis"/>
    <property type="evidence" value="ECO:0007669"/>
    <property type="project" value="UniProtKB-KW"/>
</dbReference>
<dbReference type="PANTHER" id="PTHR42648:SF28">
    <property type="entry name" value="TRANSPOSON-ENCODED PROTEIN WITH RIBONUCLEASE H-LIKE AND RETROVIRUS ZINC FINGER-LIKE DOMAINS"/>
    <property type="match status" value="1"/>
</dbReference>
<dbReference type="InterPro" id="IPR039537">
    <property type="entry name" value="Retrotran_Ty1/copia-like"/>
</dbReference>
<evidence type="ECO:0000256" key="1">
    <source>
        <dbReference type="ARBA" id="ARBA00022670"/>
    </source>
</evidence>
<keyword evidence="1" id="KW-0645">Protease</keyword>
<dbReference type="InterPro" id="IPR057670">
    <property type="entry name" value="SH3_retrovirus"/>
</dbReference>
<name>A0AAP0BE65_9ASPA</name>
<gene>
    <name evidence="4" type="ORF">KSP39_PZI013609</name>
</gene>
<keyword evidence="5" id="KW-1185">Reference proteome</keyword>
<dbReference type="GO" id="GO:0008233">
    <property type="term" value="F:peptidase activity"/>
    <property type="evidence" value="ECO:0007669"/>
    <property type="project" value="UniProtKB-KW"/>
</dbReference>
<proteinExistence type="predicted"/>
<evidence type="ECO:0000259" key="3">
    <source>
        <dbReference type="PROSITE" id="PS50994"/>
    </source>
</evidence>
<dbReference type="Pfam" id="PF14223">
    <property type="entry name" value="Retrotran_gag_2"/>
    <property type="match status" value="1"/>
</dbReference>
<reference evidence="4 5" key="1">
    <citation type="journal article" date="2022" name="Nat. Plants">
        <title>Genomes of leafy and leafless Platanthera orchids illuminate the evolution of mycoheterotrophy.</title>
        <authorList>
            <person name="Li M.H."/>
            <person name="Liu K.W."/>
            <person name="Li Z."/>
            <person name="Lu H.C."/>
            <person name="Ye Q.L."/>
            <person name="Zhang D."/>
            <person name="Wang J.Y."/>
            <person name="Li Y.F."/>
            <person name="Zhong Z.M."/>
            <person name="Liu X."/>
            <person name="Yu X."/>
            <person name="Liu D.K."/>
            <person name="Tu X.D."/>
            <person name="Liu B."/>
            <person name="Hao Y."/>
            <person name="Liao X.Y."/>
            <person name="Jiang Y.T."/>
            <person name="Sun W.H."/>
            <person name="Chen J."/>
            <person name="Chen Y.Q."/>
            <person name="Ai Y."/>
            <person name="Zhai J.W."/>
            <person name="Wu S.S."/>
            <person name="Zhou Z."/>
            <person name="Hsiao Y.Y."/>
            <person name="Wu W.L."/>
            <person name="Chen Y.Y."/>
            <person name="Lin Y.F."/>
            <person name="Hsu J.L."/>
            <person name="Li C.Y."/>
            <person name="Wang Z.W."/>
            <person name="Zhao X."/>
            <person name="Zhong W.Y."/>
            <person name="Ma X.K."/>
            <person name="Ma L."/>
            <person name="Huang J."/>
            <person name="Chen G.Z."/>
            <person name="Huang M.Z."/>
            <person name="Huang L."/>
            <person name="Peng D.H."/>
            <person name="Luo Y.B."/>
            <person name="Zou S.Q."/>
            <person name="Chen S.P."/>
            <person name="Lan S."/>
            <person name="Tsai W.C."/>
            <person name="Van de Peer Y."/>
            <person name="Liu Z.J."/>
        </authorList>
    </citation>
    <scope>NUCLEOTIDE SEQUENCE [LARGE SCALE GENOMIC DNA]</scope>
    <source>
        <strain evidence="4">Lor287</strain>
    </source>
</reference>
<comment type="caution">
    <text evidence="4">The sequence shown here is derived from an EMBL/GenBank/DDBJ whole genome shotgun (WGS) entry which is preliminary data.</text>
</comment>
<dbReference type="AlphaFoldDB" id="A0AAP0BE65"/>
<dbReference type="EMBL" id="JBBWWQ010000011">
    <property type="protein sequence ID" value="KAK8935456.1"/>
    <property type="molecule type" value="Genomic_DNA"/>
</dbReference>
<dbReference type="GO" id="GO:0015074">
    <property type="term" value="P:DNA integration"/>
    <property type="evidence" value="ECO:0007669"/>
    <property type="project" value="InterPro"/>
</dbReference>
<dbReference type="Pfam" id="PF00665">
    <property type="entry name" value="rve"/>
    <property type="match status" value="1"/>
</dbReference>
<dbReference type="PROSITE" id="PS50994">
    <property type="entry name" value="INTEGRASE"/>
    <property type="match status" value="1"/>
</dbReference>
<feature type="compositionally biased region" description="Low complexity" evidence="2">
    <location>
        <begin position="551"/>
        <end position="562"/>
    </location>
</feature>
<protein>
    <recommendedName>
        <fullName evidence="3">Integrase catalytic domain-containing protein</fullName>
    </recommendedName>
</protein>
<dbReference type="Proteomes" id="UP001418222">
    <property type="component" value="Unassembled WGS sequence"/>
</dbReference>
<keyword evidence="1" id="KW-0378">Hydrolase</keyword>
<feature type="region of interest" description="Disordered" evidence="2">
    <location>
        <begin position="485"/>
        <end position="524"/>
    </location>
</feature>
<evidence type="ECO:0000313" key="4">
    <source>
        <dbReference type="EMBL" id="KAK8935456.1"/>
    </source>
</evidence>
<feature type="region of interest" description="Disordered" evidence="2">
    <location>
        <begin position="540"/>
        <end position="562"/>
    </location>
</feature>
<feature type="compositionally biased region" description="Basic residues" evidence="2">
    <location>
        <begin position="513"/>
        <end position="524"/>
    </location>
</feature>
<dbReference type="Gene3D" id="3.30.420.10">
    <property type="entry name" value="Ribonuclease H-like superfamily/Ribonuclease H"/>
    <property type="match status" value="1"/>
</dbReference>
<dbReference type="InterPro" id="IPR001584">
    <property type="entry name" value="Integrase_cat-core"/>
</dbReference>
<dbReference type="InterPro" id="IPR054722">
    <property type="entry name" value="PolX-like_BBD"/>
</dbReference>
<dbReference type="PANTHER" id="PTHR42648">
    <property type="entry name" value="TRANSPOSASE, PUTATIVE-RELATED"/>
    <property type="match status" value="1"/>
</dbReference>
<dbReference type="GO" id="GO:0003676">
    <property type="term" value="F:nucleic acid binding"/>
    <property type="evidence" value="ECO:0007669"/>
    <property type="project" value="InterPro"/>
</dbReference>
<dbReference type="Pfam" id="PF25597">
    <property type="entry name" value="SH3_retrovirus"/>
    <property type="match status" value="1"/>
</dbReference>
<dbReference type="InterPro" id="IPR036397">
    <property type="entry name" value="RNaseH_sf"/>
</dbReference>
<accession>A0AAP0BE65</accession>
<feature type="domain" description="Integrase catalytic" evidence="3">
    <location>
        <begin position="763"/>
        <end position="935"/>
    </location>
</feature>
<sequence length="1037" mass="112820">MSEICGEEQLEFPPLSSLGSYFTPFAEAYMLYEPSMHKNIRYKVHRFPRGNLPWKTSSVTYRRALATKPPTALCVSGSSASRHVNGIQESRADMIISPPLSDLWGPLLPTVRCGLLLSAASSANSLPSSAVSFCPLRISSLSPSSVRRDLACSLSQPAAYSLFSSAISALRIGPARCGLSLVAAHRSDLPSSPSLSSPSPSRRGLPSLLGAHCCAPLAAVCCPSRRCDLPSLFVVRLSRLLVATLADCSCPPRPLAARALPSAFIAMSSSDSTTATPTADRLAPAPELRDELRITTLSLSGKTSFIPWVHSVRRVLQAKGLARHLTQGPPSPTTDDWLRNDGRVQTWILNSLEGEPYQMIMYHETAKAMWDELHSLYSGKDSLQHLFYIITDLQALDVGKAVDMTSFVARAKTLTEAWIQHQPSTTDLAAQCAQKEAVCIAMIMARVPPHLHSIRAQVLASPATPSFSDVCCMLLRVPPPLEASAPPSPTLLQQTLPPLLPPPSSTRGCRTGSRGRGRGGRGRLKCSYCGRDGHTEAVCHNKHGYPPRPPTAATADSPSPTSTDLEALRLQLQQLQGLLNPPSALVTSTSTAGIASTSTTGTACLSSSSRWILDSGATHHITLLLPSRFSDAPHPTSITVANGAIVPVSGCADLLIYPSISLHFALYVPASPFNLLSVGRLTHDMNCYITFTSSGFLIQDRLTQITIVRGRLQNGLYLLDVSPSALSSVSSTDWHCRLGHAPLPILQKALPDPHSSFLAHCTRSSAPFDLIHSDIWGPYKVTSISGYRYFIKFIDDYSRTTWLSLLRDRSELPRVFRAFVLETRTHFSTTIKTIRSDNAREYTSHEFANLCADFGIVHQTSCSYTSQQNGVAEQKNRHLLDVARSLMLHMHVPKVYWNFAVSTACFLINRIPSSVLQNATSFSLLFPSAQAFPLTPRVFGCTCFVHTLGPTIDKMDPRAAKHIFVGYSCTQKGYVCYSPDTRKVFVSADVTFREDQPFFPPPLPPLLPPTTLPPSIPWPVIPVNPPLPLPQSTPSSP</sequence>
<evidence type="ECO:0000313" key="5">
    <source>
        <dbReference type="Proteomes" id="UP001418222"/>
    </source>
</evidence>